<feature type="signal peptide" evidence="4">
    <location>
        <begin position="1"/>
        <end position="22"/>
    </location>
</feature>
<dbReference type="InterPro" id="IPR000914">
    <property type="entry name" value="SBP_5_dom"/>
</dbReference>
<dbReference type="Pfam" id="PF00496">
    <property type="entry name" value="SBP_bac_5"/>
    <property type="match status" value="1"/>
</dbReference>
<evidence type="ECO:0000256" key="3">
    <source>
        <dbReference type="ARBA" id="ARBA00022729"/>
    </source>
</evidence>
<protein>
    <submittedName>
        <fullName evidence="6">Peptide/nickel transport system substrate-binding protein</fullName>
    </submittedName>
</protein>
<sequence>MLFKRLCFTSALALSVSFPAMLAAQDRPTLTFAVDNLWPTMDPVIGISTTGGRVHSNIFETLIERNYFEDPNGNDLIPGLATAWERTSPTVWTLNIREGVTFHNGDPMTAADVAFSLSEARLWGDAPMAPRGASFAKGLVRVEAVDDYTVELETEFPDASFIARLTTPIGFVLPQAYYETVGTEEFGQNPIGTGPYQVVEFDPSTRLVAEAYDDYWGGDQLFDAISWNVVSEYSTRYAGLVSGEFDLIVNIPTDQLEVVESTPGVSLLVSQVGNYPMFAFNTLDIDGMEDNPMMDADLRKAMVMAIDMDTLARALWDDATYAPTPFNFPEYGDYHDPDREATYGYDPERAAEFLERSGYDGETLRWHIVRGFYPNYETAAEFMVETWAELGINVEIRILDNFALAYERPFHLLNMSMSSEFTGDPYRPLWLDWGPGSNRVIASHRTWVPTDDFLEAGERFARAQEFDERYAAYLDLVAEWEDVTPAMYLWRNVQSFGMRDGLEFDPGSTQVTVFDERYVTLTD</sequence>
<keyword evidence="3 4" id="KW-0732">Signal</keyword>
<dbReference type="Gene3D" id="3.10.105.10">
    <property type="entry name" value="Dipeptide-binding Protein, Domain 3"/>
    <property type="match status" value="1"/>
</dbReference>
<comment type="subcellular location">
    <subcellularLocation>
        <location evidence="1">Periplasm</location>
    </subcellularLocation>
</comment>
<dbReference type="STRING" id="564137.SAMN04488238_102106"/>
<organism evidence="6 7">
    <name type="scientific">Roseicitreum antarcticum</name>
    <dbReference type="NCBI Taxonomy" id="564137"/>
    <lineage>
        <taxon>Bacteria</taxon>
        <taxon>Pseudomonadati</taxon>
        <taxon>Pseudomonadota</taxon>
        <taxon>Alphaproteobacteria</taxon>
        <taxon>Rhodobacterales</taxon>
        <taxon>Paracoccaceae</taxon>
        <taxon>Roseicitreum</taxon>
    </lineage>
</organism>
<gene>
    <name evidence="6" type="ORF">SAMN04488238_102106</name>
</gene>
<evidence type="ECO:0000256" key="2">
    <source>
        <dbReference type="ARBA" id="ARBA00005695"/>
    </source>
</evidence>
<dbReference type="GO" id="GO:1904680">
    <property type="term" value="F:peptide transmembrane transporter activity"/>
    <property type="evidence" value="ECO:0007669"/>
    <property type="project" value="TreeGrafter"/>
</dbReference>
<reference evidence="6 7" key="1">
    <citation type="submission" date="2016-10" db="EMBL/GenBank/DDBJ databases">
        <authorList>
            <person name="de Groot N.N."/>
        </authorList>
    </citation>
    <scope>NUCLEOTIDE SEQUENCE [LARGE SCALE GENOMIC DNA]</scope>
    <source>
        <strain evidence="6 7">CGMCC 1.8894</strain>
    </source>
</reference>
<dbReference type="RefSeq" id="WP_092885598.1">
    <property type="nucleotide sequence ID" value="NZ_CP061498.1"/>
</dbReference>
<dbReference type="OrthoDB" id="9803988at2"/>
<accession>A0A1H2TMR1</accession>
<dbReference type="InterPro" id="IPR039424">
    <property type="entry name" value="SBP_5"/>
</dbReference>
<name>A0A1H2TMR1_9RHOB</name>
<dbReference type="EMBL" id="FNOM01000002">
    <property type="protein sequence ID" value="SDW45067.1"/>
    <property type="molecule type" value="Genomic_DNA"/>
</dbReference>
<comment type="similarity">
    <text evidence="2">Belongs to the bacterial solute-binding protein 5 family.</text>
</comment>
<evidence type="ECO:0000313" key="7">
    <source>
        <dbReference type="Proteomes" id="UP000198539"/>
    </source>
</evidence>
<dbReference type="SUPFAM" id="SSF53850">
    <property type="entry name" value="Periplasmic binding protein-like II"/>
    <property type="match status" value="1"/>
</dbReference>
<dbReference type="Gene3D" id="3.90.76.10">
    <property type="entry name" value="Dipeptide-binding Protein, Domain 1"/>
    <property type="match status" value="1"/>
</dbReference>
<dbReference type="Gene3D" id="3.40.190.10">
    <property type="entry name" value="Periplasmic binding protein-like II"/>
    <property type="match status" value="1"/>
</dbReference>
<feature type="chain" id="PRO_5011644658" evidence="4">
    <location>
        <begin position="23"/>
        <end position="523"/>
    </location>
</feature>
<dbReference type="AlphaFoldDB" id="A0A1H2TMR1"/>
<evidence type="ECO:0000313" key="6">
    <source>
        <dbReference type="EMBL" id="SDW45067.1"/>
    </source>
</evidence>
<dbReference type="PANTHER" id="PTHR30290:SF38">
    <property type="entry name" value="D,D-DIPEPTIDE-BINDING PERIPLASMIC PROTEIN DDPA-RELATED"/>
    <property type="match status" value="1"/>
</dbReference>
<evidence type="ECO:0000259" key="5">
    <source>
        <dbReference type="Pfam" id="PF00496"/>
    </source>
</evidence>
<dbReference type="Proteomes" id="UP000198539">
    <property type="component" value="Unassembled WGS sequence"/>
</dbReference>
<feature type="domain" description="Solute-binding protein family 5" evidence="5">
    <location>
        <begin position="76"/>
        <end position="435"/>
    </location>
</feature>
<dbReference type="GO" id="GO:0015833">
    <property type="term" value="P:peptide transport"/>
    <property type="evidence" value="ECO:0007669"/>
    <property type="project" value="TreeGrafter"/>
</dbReference>
<evidence type="ECO:0000256" key="4">
    <source>
        <dbReference type="SAM" id="SignalP"/>
    </source>
</evidence>
<evidence type="ECO:0000256" key="1">
    <source>
        <dbReference type="ARBA" id="ARBA00004418"/>
    </source>
</evidence>
<keyword evidence="7" id="KW-1185">Reference proteome</keyword>
<dbReference type="PANTHER" id="PTHR30290">
    <property type="entry name" value="PERIPLASMIC BINDING COMPONENT OF ABC TRANSPORTER"/>
    <property type="match status" value="1"/>
</dbReference>
<proteinExistence type="inferred from homology"/>